<evidence type="ECO:0000313" key="2">
    <source>
        <dbReference type="EMBL" id="QED30126.1"/>
    </source>
</evidence>
<dbReference type="AlphaFoldDB" id="A0A5B8Y2B4"/>
<dbReference type="EMBL" id="CP042467">
    <property type="protein sequence ID" value="QED30126.1"/>
    <property type="molecule type" value="Genomic_DNA"/>
</dbReference>
<organism evidence="2 3">
    <name type="scientific">Microvenator marinus</name>
    <dbReference type="NCBI Taxonomy" id="2600177"/>
    <lineage>
        <taxon>Bacteria</taxon>
        <taxon>Deltaproteobacteria</taxon>
        <taxon>Bradymonadales</taxon>
        <taxon>Microvenatoraceae</taxon>
        <taxon>Microvenator</taxon>
    </lineage>
</organism>
<dbReference type="Proteomes" id="UP000321595">
    <property type="component" value="Chromosome"/>
</dbReference>
<dbReference type="PROSITE" id="PS51257">
    <property type="entry name" value="PROKAR_LIPOPROTEIN"/>
    <property type="match status" value="1"/>
</dbReference>
<accession>A0A5B8Y2B4</accession>
<evidence type="ECO:0000313" key="3">
    <source>
        <dbReference type="Proteomes" id="UP000321595"/>
    </source>
</evidence>
<keyword evidence="3" id="KW-1185">Reference proteome</keyword>
<protein>
    <recommendedName>
        <fullName evidence="4">Cytochrome c</fullName>
    </recommendedName>
</protein>
<gene>
    <name evidence="2" type="ORF">FRD01_23405</name>
</gene>
<proteinExistence type="predicted"/>
<dbReference type="KEGG" id="bbae:FRD01_23405"/>
<dbReference type="GO" id="GO:0020037">
    <property type="term" value="F:heme binding"/>
    <property type="evidence" value="ECO:0007669"/>
    <property type="project" value="InterPro"/>
</dbReference>
<feature type="region of interest" description="Disordered" evidence="1">
    <location>
        <begin position="20"/>
        <end position="43"/>
    </location>
</feature>
<evidence type="ECO:0008006" key="4">
    <source>
        <dbReference type="Google" id="ProtNLM"/>
    </source>
</evidence>
<dbReference type="InterPro" id="IPR010980">
    <property type="entry name" value="Cyt_c/b562"/>
</dbReference>
<reference evidence="2 3" key="1">
    <citation type="submission" date="2019-08" db="EMBL/GenBank/DDBJ databases">
        <authorList>
            <person name="Liang Q."/>
        </authorList>
    </citation>
    <scope>NUCLEOTIDE SEQUENCE [LARGE SCALE GENOMIC DNA]</scope>
    <source>
        <strain evidence="2 3">V1718</strain>
    </source>
</reference>
<dbReference type="GO" id="GO:0022900">
    <property type="term" value="P:electron transport chain"/>
    <property type="evidence" value="ECO:0007669"/>
    <property type="project" value="InterPro"/>
</dbReference>
<dbReference type="OrthoDB" id="5521736at2"/>
<dbReference type="SUPFAM" id="SSF47175">
    <property type="entry name" value="Cytochromes"/>
    <property type="match status" value="1"/>
</dbReference>
<feature type="compositionally biased region" description="Basic and acidic residues" evidence="1">
    <location>
        <begin position="33"/>
        <end position="43"/>
    </location>
</feature>
<dbReference type="GO" id="GO:0009055">
    <property type="term" value="F:electron transfer activity"/>
    <property type="evidence" value="ECO:0007669"/>
    <property type="project" value="InterPro"/>
</dbReference>
<dbReference type="RefSeq" id="WP_146963538.1">
    <property type="nucleotide sequence ID" value="NZ_CP042467.1"/>
</dbReference>
<name>A0A5B8Y2B4_9DELT</name>
<sequence>MKFLAILLISLTLACQSKSSEPKAQTEAPVGDGPEHAEHHAEEHDHHYELGKTMFTISTRFSHIWYAGQAGNAEMVKYQTHELEEIGEELKEENVVEGKVVVGEDFQKTLYPHFEAMEEAVAKKDMKAFEAAYDTAISNCNRCHTMTGYGHLQVERPSFNPYPNLKL</sequence>
<evidence type="ECO:0000256" key="1">
    <source>
        <dbReference type="SAM" id="MobiDB-lite"/>
    </source>
</evidence>
<dbReference type="GO" id="GO:0005506">
    <property type="term" value="F:iron ion binding"/>
    <property type="evidence" value="ECO:0007669"/>
    <property type="project" value="InterPro"/>
</dbReference>